<reference evidence="2 3" key="1">
    <citation type="submission" date="2018-01" db="EMBL/GenBank/DDBJ databases">
        <title>Metagenomic assembled genomes from two thermal pools in the Uzon Caldera, Kamchatka, Russia.</title>
        <authorList>
            <person name="Wilkins L."/>
            <person name="Ettinger C."/>
        </authorList>
    </citation>
    <scope>NUCLEOTIDE SEQUENCE [LARGE SCALE GENOMIC DNA]</scope>
    <source>
        <strain evidence="2">ZAV-05</strain>
    </source>
</reference>
<evidence type="ECO:0000259" key="1">
    <source>
        <dbReference type="Pfam" id="PF04101"/>
    </source>
</evidence>
<proteinExistence type="predicted"/>
<protein>
    <submittedName>
        <fullName evidence="2">UDP-2,4-diacetamido-2,4, 6-trideoxy-beta-L-altropyranose hydrolase</fullName>
    </submittedName>
</protein>
<dbReference type="EMBL" id="PNIN01000065">
    <property type="protein sequence ID" value="PMP69694.1"/>
    <property type="molecule type" value="Genomic_DNA"/>
</dbReference>
<evidence type="ECO:0000313" key="3">
    <source>
        <dbReference type="Proteomes" id="UP000242881"/>
    </source>
</evidence>
<gene>
    <name evidence="2" type="ORF">C0187_06535</name>
</gene>
<evidence type="ECO:0000313" key="2">
    <source>
        <dbReference type="EMBL" id="PMP69694.1"/>
    </source>
</evidence>
<dbReference type="GO" id="GO:0016787">
    <property type="term" value="F:hydrolase activity"/>
    <property type="evidence" value="ECO:0007669"/>
    <property type="project" value="UniProtKB-KW"/>
</dbReference>
<dbReference type="AlphaFoldDB" id="A0A2J6WH27"/>
<dbReference type="RefSeq" id="WP_424605951.1">
    <property type="nucleotide sequence ID" value="NZ_JBNAVA010000009.1"/>
</dbReference>
<sequence length="342" mass="39463">MKIYIITEGGSDIGFGHLTRMYAVYQGFKVRGITPKFIVNGDDFVEDIIKEAECEIFDWIDNKARLFDLIKGADIAIIDSYLADKSLYEEISNIVKLPVYYDDNNRLEYPRGVVINGNIHAKDLNYPERGDIVYLLGMEYLPLRMEFWDLPEKEIRVNMESIMITFGGDDVKNMTPKVLNFLVEEYPDLKKYVIIGRGFRNIDEIEKYVDNKTFLVYHPDGKKIRDIMLDSDIAISAGGQTLYELARVGVPTIAVIVAENQIGNVKKFEELGLVENVGWWNEPLSNIKSKILKLSSYKNRKEKSDLLRERISMISEELFSEKLLKKFNSLLNLDPLSNFRKI</sequence>
<dbReference type="InterPro" id="IPR007235">
    <property type="entry name" value="Glyco_trans_28_C"/>
</dbReference>
<feature type="domain" description="Glycosyl transferase family 28 C-terminal" evidence="1">
    <location>
        <begin position="176"/>
        <end position="304"/>
    </location>
</feature>
<name>A0A2J6WH27_9BACT</name>
<accession>A0A2J6WH27</accession>
<dbReference type="Gene3D" id="3.40.50.11190">
    <property type="match status" value="1"/>
</dbReference>
<dbReference type="SUPFAM" id="SSF53756">
    <property type="entry name" value="UDP-Glycosyltransferase/glycogen phosphorylase"/>
    <property type="match status" value="1"/>
</dbReference>
<comment type="caution">
    <text evidence="2">The sequence shown here is derived from an EMBL/GenBank/DDBJ whole genome shotgun (WGS) entry which is preliminary data.</text>
</comment>
<dbReference type="Proteomes" id="UP000242881">
    <property type="component" value="Unassembled WGS sequence"/>
</dbReference>
<dbReference type="GO" id="GO:0016758">
    <property type="term" value="F:hexosyltransferase activity"/>
    <property type="evidence" value="ECO:0007669"/>
    <property type="project" value="InterPro"/>
</dbReference>
<dbReference type="Gene3D" id="3.40.50.2000">
    <property type="entry name" value="Glycogen Phosphorylase B"/>
    <property type="match status" value="1"/>
</dbReference>
<keyword evidence="2" id="KW-0378">Hydrolase</keyword>
<organism evidence="2 3">
    <name type="scientific">Calditerrivibrio nitroreducens</name>
    <dbReference type="NCBI Taxonomy" id="477976"/>
    <lineage>
        <taxon>Bacteria</taxon>
        <taxon>Pseudomonadati</taxon>
        <taxon>Deferribacterota</taxon>
        <taxon>Deferribacteres</taxon>
        <taxon>Deferribacterales</taxon>
        <taxon>Calditerrivibrionaceae</taxon>
    </lineage>
</organism>
<dbReference type="Pfam" id="PF04101">
    <property type="entry name" value="Glyco_tran_28_C"/>
    <property type="match status" value="1"/>
</dbReference>